<protein>
    <submittedName>
        <fullName evidence="1">Nicotinamide-nucleotide adenylyltransferase NadR family / transport, phosphorylation, NAD+, NadR</fullName>
    </submittedName>
</protein>
<accession>A0A8S5NWK6</accession>
<dbReference type="EMBL" id="BK015264">
    <property type="protein sequence ID" value="DAD98602.1"/>
    <property type="molecule type" value="Genomic_DNA"/>
</dbReference>
<organism evidence="1">
    <name type="scientific">Siphoviridae sp. ctTnV63</name>
    <dbReference type="NCBI Taxonomy" id="2825523"/>
    <lineage>
        <taxon>Viruses</taxon>
        <taxon>Duplodnaviria</taxon>
        <taxon>Heunggongvirae</taxon>
        <taxon>Uroviricota</taxon>
        <taxon>Caudoviricetes</taxon>
    </lineage>
</organism>
<dbReference type="GO" id="GO:0016779">
    <property type="term" value="F:nucleotidyltransferase activity"/>
    <property type="evidence" value="ECO:0007669"/>
    <property type="project" value="UniProtKB-KW"/>
</dbReference>
<name>A0A8S5NWK6_9CAUD</name>
<keyword evidence="1" id="KW-0808">Transferase</keyword>
<dbReference type="InterPro" id="IPR014729">
    <property type="entry name" value="Rossmann-like_a/b/a_fold"/>
</dbReference>
<proteinExistence type="predicted"/>
<reference evidence="1" key="1">
    <citation type="journal article" date="2021" name="Proc. Natl. Acad. Sci. U.S.A.">
        <title>A Catalog of Tens of Thousands of Viruses from Human Metagenomes Reveals Hidden Associations with Chronic Diseases.</title>
        <authorList>
            <person name="Tisza M.J."/>
            <person name="Buck C.B."/>
        </authorList>
    </citation>
    <scope>NUCLEOTIDE SEQUENCE</scope>
    <source>
        <strain evidence="1">CtTnV63</strain>
    </source>
</reference>
<sequence length="48" mass="5341">MTSSNNERLKIGFYGGKFLPFHVGHAYAAIKALESCNVLYLILFYGGE</sequence>
<keyword evidence="1" id="KW-0548">Nucleotidyltransferase</keyword>
<evidence type="ECO:0000313" key="1">
    <source>
        <dbReference type="EMBL" id="DAD98602.1"/>
    </source>
</evidence>
<dbReference type="Gene3D" id="3.40.50.620">
    <property type="entry name" value="HUPs"/>
    <property type="match status" value="1"/>
</dbReference>
<dbReference type="SUPFAM" id="SSF52374">
    <property type="entry name" value="Nucleotidylyl transferase"/>
    <property type="match status" value="1"/>
</dbReference>